<keyword evidence="5" id="KW-0547">Nucleotide-binding</keyword>
<evidence type="ECO:0000256" key="1">
    <source>
        <dbReference type="ARBA" id="ARBA00004202"/>
    </source>
</evidence>
<evidence type="ECO:0000256" key="7">
    <source>
        <dbReference type="ARBA" id="ARBA00023136"/>
    </source>
</evidence>
<keyword evidence="7" id="KW-0472">Membrane</keyword>
<evidence type="ECO:0000256" key="5">
    <source>
        <dbReference type="ARBA" id="ARBA00022741"/>
    </source>
</evidence>
<sequence>MTTIQQQVEGGEKMKPLLNISGLKTHFFTAEGVVRSVDGVDIMIGEGETVGLVGESGCGKSVTSLSIMRLVPWPPGKIVEGSIMFQDKDIVCLSEAEMRDIRGNDIAMIFQDPMTSLNPVFTIGDQIVETIRLHMKLNKKKALSRAVDLLKQVGIPRAEQIVNEYPHRLSGGMRQRVVIAMAMACNPKLLIADEPTTALDVTIQAQILDLMRKLKKDNGTSILMITHDLGVVAEMCDRVVVMYGGKVVEEADVNTLFTAPSHPYTKGLLQSIPSIDQEKEWLDSIPGNVPIPSEMPEGCKFAPRCIYAMERCQTEEPTLYEIGNGQKSRCFLVEEGARYDGNTIESKTS</sequence>
<dbReference type="NCBIfam" id="TIGR01727">
    <property type="entry name" value="oligo_HPY"/>
    <property type="match status" value="1"/>
</dbReference>
<dbReference type="InterPro" id="IPR050388">
    <property type="entry name" value="ABC_Ni/Peptide_Import"/>
</dbReference>
<dbReference type="GO" id="GO:0015833">
    <property type="term" value="P:peptide transport"/>
    <property type="evidence" value="ECO:0007669"/>
    <property type="project" value="InterPro"/>
</dbReference>
<dbReference type="CDD" id="cd03257">
    <property type="entry name" value="ABC_NikE_OppD_transporters"/>
    <property type="match status" value="1"/>
</dbReference>
<dbReference type="GO" id="GO:0005886">
    <property type="term" value="C:plasma membrane"/>
    <property type="evidence" value="ECO:0007669"/>
    <property type="project" value="UniProtKB-SubCell"/>
</dbReference>
<dbReference type="eggNOG" id="COG0444">
    <property type="taxonomic scope" value="Bacteria"/>
</dbReference>
<proteinExistence type="inferred from homology"/>
<dbReference type="InterPro" id="IPR003593">
    <property type="entry name" value="AAA+_ATPase"/>
</dbReference>
<accession>U1WMW2</accession>
<dbReference type="EMBL" id="AWSJ01000130">
    <property type="protein sequence ID" value="ERI09929.1"/>
    <property type="molecule type" value="Genomic_DNA"/>
</dbReference>
<comment type="caution">
    <text evidence="9">The sequence shown here is derived from an EMBL/GenBank/DDBJ whole genome shotgun (WGS) entry which is preliminary data.</text>
</comment>
<dbReference type="Pfam" id="PF08352">
    <property type="entry name" value="oligo_HPY"/>
    <property type="match status" value="1"/>
</dbReference>
<dbReference type="PATRIC" id="fig|649747.3.peg.1829"/>
<dbReference type="GO" id="GO:0016887">
    <property type="term" value="F:ATP hydrolysis activity"/>
    <property type="evidence" value="ECO:0007669"/>
    <property type="project" value="InterPro"/>
</dbReference>
<dbReference type="AlphaFoldDB" id="U1WMW2"/>
<evidence type="ECO:0000313" key="9">
    <source>
        <dbReference type="EMBL" id="ERI09929.1"/>
    </source>
</evidence>
<dbReference type="Pfam" id="PF00005">
    <property type="entry name" value="ABC_tran"/>
    <property type="match status" value="1"/>
</dbReference>
<name>U1WMW2_ANEAE</name>
<dbReference type="InterPro" id="IPR027417">
    <property type="entry name" value="P-loop_NTPase"/>
</dbReference>
<keyword evidence="6 9" id="KW-0067">ATP-binding</keyword>
<keyword evidence="3" id="KW-0813">Transport</keyword>
<evidence type="ECO:0000256" key="3">
    <source>
        <dbReference type="ARBA" id="ARBA00022448"/>
    </source>
</evidence>
<evidence type="ECO:0000259" key="8">
    <source>
        <dbReference type="PROSITE" id="PS50893"/>
    </source>
</evidence>
<gene>
    <name evidence="9" type="ORF">HMPREF0083_02024</name>
</gene>
<feature type="domain" description="ABC transporter" evidence="8">
    <location>
        <begin position="18"/>
        <end position="269"/>
    </location>
</feature>
<dbReference type="SUPFAM" id="SSF52540">
    <property type="entry name" value="P-loop containing nucleoside triphosphate hydrolases"/>
    <property type="match status" value="1"/>
</dbReference>
<dbReference type="HOGENOM" id="CLU_000604_1_23_9"/>
<comment type="similarity">
    <text evidence="2">Belongs to the ABC transporter superfamily.</text>
</comment>
<dbReference type="SMART" id="SM00382">
    <property type="entry name" value="AAA"/>
    <property type="match status" value="1"/>
</dbReference>
<evidence type="ECO:0000256" key="4">
    <source>
        <dbReference type="ARBA" id="ARBA00022475"/>
    </source>
</evidence>
<dbReference type="FunFam" id="3.40.50.300:FF:000016">
    <property type="entry name" value="Oligopeptide ABC transporter ATP-binding component"/>
    <property type="match status" value="1"/>
</dbReference>
<reference evidence="9 10" key="1">
    <citation type="submission" date="2013-08" db="EMBL/GenBank/DDBJ databases">
        <authorList>
            <person name="Weinstock G."/>
            <person name="Sodergren E."/>
            <person name="Wylie T."/>
            <person name="Fulton L."/>
            <person name="Fulton R."/>
            <person name="Fronick C."/>
            <person name="O'Laughlin M."/>
            <person name="Godfrey J."/>
            <person name="Miner T."/>
            <person name="Herter B."/>
            <person name="Appelbaum E."/>
            <person name="Cordes M."/>
            <person name="Lek S."/>
            <person name="Wollam A."/>
            <person name="Pepin K.H."/>
            <person name="Palsikar V.B."/>
            <person name="Mitreva M."/>
            <person name="Wilson R.K."/>
        </authorList>
    </citation>
    <scope>NUCLEOTIDE SEQUENCE [LARGE SCALE GENOMIC DNA]</scope>
    <source>
        <strain evidence="9 10">ATCC 12856</strain>
    </source>
</reference>
<dbReference type="PROSITE" id="PS50893">
    <property type="entry name" value="ABC_TRANSPORTER_2"/>
    <property type="match status" value="1"/>
</dbReference>
<dbReference type="Proteomes" id="UP000016511">
    <property type="component" value="Unassembled WGS sequence"/>
</dbReference>
<dbReference type="InterPro" id="IPR013563">
    <property type="entry name" value="Oligopep_ABC_C"/>
</dbReference>
<evidence type="ECO:0000256" key="6">
    <source>
        <dbReference type="ARBA" id="ARBA00022840"/>
    </source>
</evidence>
<protein>
    <submittedName>
        <fullName evidence="9">Oligopeptide ABC transporter, ATP-binding protein AppD</fullName>
    </submittedName>
</protein>
<dbReference type="PROSITE" id="PS00211">
    <property type="entry name" value="ABC_TRANSPORTER_1"/>
    <property type="match status" value="1"/>
</dbReference>
<dbReference type="InterPro" id="IPR003439">
    <property type="entry name" value="ABC_transporter-like_ATP-bd"/>
</dbReference>
<dbReference type="STRING" id="649747.HMPREF0083_02024"/>
<dbReference type="PANTHER" id="PTHR43297">
    <property type="entry name" value="OLIGOPEPTIDE TRANSPORT ATP-BINDING PROTEIN APPD"/>
    <property type="match status" value="1"/>
</dbReference>
<dbReference type="PANTHER" id="PTHR43297:SF2">
    <property type="entry name" value="DIPEPTIDE TRANSPORT ATP-BINDING PROTEIN DPPD"/>
    <property type="match status" value="1"/>
</dbReference>
<evidence type="ECO:0000313" key="10">
    <source>
        <dbReference type="Proteomes" id="UP000016511"/>
    </source>
</evidence>
<keyword evidence="4" id="KW-1003">Cell membrane</keyword>
<dbReference type="InterPro" id="IPR017871">
    <property type="entry name" value="ABC_transporter-like_CS"/>
</dbReference>
<keyword evidence="10" id="KW-1185">Reference proteome</keyword>
<organism evidence="9 10">
    <name type="scientific">Aneurinibacillus aneurinilyticus ATCC 12856</name>
    <dbReference type="NCBI Taxonomy" id="649747"/>
    <lineage>
        <taxon>Bacteria</taxon>
        <taxon>Bacillati</taxon>
        <taxon>Bacillota</taxon>
        <taxon>Bacilli</taxon>
        <taxon>Bacillales</taxon>
        <taxon>Paenibacillaceae</taxon>
        <taxon>Aneurinibacillus group</taxon>
        <taxon>Aneurinibacillus</taxon>
    </lineage>
</organism>
<dbReference type="Gene3D" id="3.40.50.300">
    <property type="entry name" value="P-loop containing nucleotide triphosphate hydrolases"/>
    <property type="match status" value="1"/>
</dbReference>
<evidence type="ECO:0000256" key="2">
    <source>
        <dbReference type="ARBA" id="ARBA00005417"/>
    </source>
</evidence>
<dbReference type="GO" id="GO:0005524">
    <property type="term" value="F:ATP binding"/>
    <property type="evidence" value="ECO:0007669"/>
    <property type="project" value="UniProtKB-KW"/>
</dbReference>
<comment type="subcellular location">
    <subcellularLocation>
        <location evidence="1">Cell membrane</location>
        <topology evidence="1">Peripheral membrane protein</topology>
    </subcellularLocation>
</comment>